<dbReference type="HOGENOM" id="CLU_082889_0_0_1"/>
<evidence type="ECO:0000313" key="2">
    <source>
        <dbReference type="Proteomes" id="UP000013827"/>
    </source>
</evidence>
<name>A0A0D3IZ50_EMIH1</name>
<reference evidence="1" key="2">
    <citation type="submission" date="2024-10" db="UniProtKB">
        <authorList>
            <consortium name="EnsemblProtists"/>
        </authorList>
    </citation>
    <scope>IDENTIFICATION</scope>
</reference>
<dbReference type="PaxDb" id="2903-EOD16535"/>
<sequence>MERSAHLAAMADSLWFAPDRRIPVDGGAAGRRGVGVWRQLQAFEMGKDPTVLTVHTGGLRHGMTPERATCLAAVWASRTWPGAQRLPAAAVRVCSEAVRERGRGPLRIVAQIVPELLAWLRDAFGLRGEALTSALTMSTLFEAAPRVVGGAWSGGEWGVEVDDVTAEEWSRTPWPHNVLITIDEHGQGALTRVYKKAVATAEAGGRVVMVVQEAPQEGQQKSRCAYQNLSSNGAAVDAVLFFPAGTLAFGHAAGWANATESVYANTHAWAGGGEEEGSVLQLRGNPGSGLSSP</sequence>
<evidence type="ECO:0000313" key="1">
    <source>
        <dbReference type="EnsemblProtists" id="EOD16535"/>
    </source>
</evidence>
<dbReference type="EnsemblProtists" id="EOD16535">
    <property type="protein sequence ID" value="EOD16535"/>
    <property type="gene ID" value="EMIHUDRAFT_245001"/>
</dbReference>
<organism evidence="1 2">
    <name type="scientific">Emiliania huxleyi (strain CCMP1516)</name>
    <dbReference type="NCBI Taxonomy" id="280463"/>
    <lineage>
        <taxon>Eukaryota</taxon>
        <taxon>Haptista</taxon>
        <taxon>Haptophyta</taxon>
        <taxon>Prymnesiophyceae</taxon>
        <taxon>Isochrysidales</taxon>
        <taxon>Noelaerhabdaceae</taxon>
        <taxon>Emiliania</taxon>
    </lineage>
</organism>
<dbReference type="AlphaFoldDB" id="A0A0D3IZ50"/>
<dbReference type="GeneID" id="17262684"/>
<reference evidence="2" key="1">
    <citation type="journal article" date="2013" name="Nature">
        <title>Pan genome of the phytoplankton Emiliania underpins its global distribution.</title>
        <authorList>
            <person name="Read B.A."/>
            <person name="Kegel J."/>
            <person name="Klute M.J."/>
            <person name="Kuo A."/>
            <person name="Lefebvre S.C."/>
            <person name="Maumus F."/>
            <person name="Mayer C."/>
            <person name="Miller J."/>
            <person name="Monier A."/>
            <person name="Salamov A."/>
            <person name="Young J."/>
            <person name="Aguilar M."/>
            <person name="Claverie J.M."/>
            <person name="Frickenhaus S."/>
            <person name="Gonzalez K."/>
            <person name="Herman E.K."/>
            <person name="Lin Y.C."/>
            <person name="Napier J."/>
            <person name="Ogata H."/>
            <person name="Sarno A.F."/>
            <person name="Shmutz J."/>
            <person name="Schroeder D."/>
            <person name="de Vargas C."/>
            <person name="Verret F."/>
            <person name="von Dassow P."/>
            <person name="Valentin K."/>
            <person name="Van de Peer Y."/>
            <person name="Wheeler G."/>
            <person name="Dacks J.B."/>
            <person name="Delwiche C.F."/>
            <person name="Dyhrman S.T."/>
            <person name="Glockner G."/>
            <person name="John U."/>
            <person name="Richards T."/>
            <person name="Worden A.Z."/>
            <person name="Zhang X."/>
            <person name="Grigoriev I.V."/>
            <person name="Allen A.E."/>
            <person name="Bidle K."/>
            <person name="Borodovsky M."/>
            <person name="Bowler C."/>
            <person name="Brownlee C."/>
            <person name="Cock J.M."/>
            <person name="Elias M."/>
            <person name="Gladyshev V.N."/>
            <person name="Groth M."/>
            <person name="Guda C."/>
            <person name="Hadaegh A."/>
            <person name="Iglesias-Rodriguez M.D."/>
            <person name="Jenkins J."/>
            <person name="Jones B.M."/>
            <person name="Lawson T."/>
            <person name="Leese F."/>
            <person name="Lindquist E."/>
            <person name="Lobanov A."/>
            <person name="Lomsadze A."/>
            <person name="Malik S.B."/>
            <person name="Marsh M.E."/>
            <person name="Mackinder L."/>
            <person name="Mock T."/>
            <person name="Mueller-Roeber B."/>
            <person name="Pagarete A."/>
            <person name="Parker M."/>
            <person name="Probert I."/>
            <person name="Quesneville H."/>
            <person name="Raines C."/>
            <person name="Rensing S.A."/>
            <person name="Riano-Pachon D.M."/>
            <person name="Richier S."/>
            <person name="Rokitta S."/>
            <person name="Shiraiwa Y."/>
            <person name="Soanes D.M."/>
            <person name="van der Giezen M."/>
            <person name="Wahlund T.M."/>
            <person name="Williams B."/>
            <person name="Wilson W."/>
            <person name="Wolfe G."/>
            <person name="Wurch L.L."/>
        </authorList>
    </citation>
    <scope>NUCLEOTIDE SEQUENCE</scope>
</reference>
<accession>A0A0D3IZ50</accession>
<dbReference type="Proteomes" id="UP000013827">
    <property type="component" value="Unassembled WGS sequence"/>
</dbReference>
<protein>
    <recommendedName>
        <fullName evidence="3">Tryptophan synthase beta chain-like PALP domain-containing protein</fullName>
    </recommendedName>
</protein>
<keyword evidence="2" id="KW-1185">Reference proteome</keyword>
<dbReference type="KEGG" id="ehx:EMIHUDRAFT_245001"/>
<dbReference type="RefSeq" id="XP_005768964.1">
    <property type="nucleotide sequence ID" value="XM_005768907.1"/>
</dbReference>
<evidence type="ECO:0008006" key="3">
    <source>
        <dbReference type="Google" id="ProtNLM"/>
    </source>
</evidence>
<proteinExistence type="predicted"/>